<sequence>MTPVAVPTLEDLSIAEKEKKPDVVENEEEDGEDDDDVEGDETPGAGDAKKKKKKKKSKKKKSAALTQSEPPRVGLSKIFKNGVYPAGQEVEYKNDTTSRITSAEMREKERLAQDDPSTRYQNIRKAGEVHRQVRAYAQKNIKPGMKMVDIADMIENGTRALVEENGFDSGIGFPTGLSVNEVAAHYTPNPGDTKVLNNGDVMKVDFGVHVNGRIVDSAFTLNFGDPAWDKLLEAVKDATNTGISEAGIDVRLCDVGEAIQEVMESYEVEVNGKTYPVKSISNLNGHSIAPYSIHGGVGEKPGKSVPIVKQHGSSIDTQKMEEGEYFAIETFGSTGKGRVDEQGACSHYALSQHAPERYTGHHQSAKTLLASIRRNFGSLPFCRRYLEHVGEKNYLLALNTLVKENIVLDYPPLVDPQPGAMTAQFEHTILLRPTCKEVVSRGDDY</sequence>
<dbReference type="EMBL" id="KI894035">
    <property type="protein sequence ID" value="OBR82484.1"/>
    <property type="molecule type" value="Genomic_DNA"/>
</dbReference>
<dbReference type="InterPro" id="IPR002468">
    <property type="entry name" value="Pept_M24A_MAP2"/>
</dbReference>
<dbReference type="InterPro" id="IPR050247">
    <property type="entry name" value="Met_Aminopeptidase_Type2"/>
</dbReference>
<evidence type="ECO:0000256" key="5">
    <source>
        <dbReference type="ARBA" id="ARBA00022490"/>
    </source>
</evidence>
<dbReference type="PRINTS" id="PR00599">
    <property type="entry name" value="MAPEPTIDASE"/>
</dbReference>
<organism evidence="13">
    <name type="scientific">Kwoniella dejecticola CBS 10117</name>
    <dbReference type="NCBI Taxonomy" id="1296121"/>
    <lineage>
        <taxon>Eukaryota</taxon>
        <taxon>Fungi</taxon>
        <taxon>Dikarya</taxon>
        <taxon>Basidiomycota</taxon>
        <taxon>Agaricomycotina</taxon>
        <taxon>Tremellomycetes</taxon>
        <taxon>Tremellales</taxon>
        <taxon>Cryptococcaceae</taxon>
        <taxon>Kwoniella</taxon>
    </lineage>
</organism>
<keyword evidence="8 9" id="KW-0378">Hydrolase</keyword>
<evidence type="ECO:0000256" key="2">
    <source>
        <dbReference type="ARBA" id="ARBA00001936"/>
    </source>
</evidence>
<dbReference type="PANTHER" id="PTHR45777">
    <property type="entry name" value="METHIONINE AMINOPEPTIDASE 2"/>
    <property type="match status" value="1"/>
</dbReference>
<dbReference type="Gene3D" id="1.10.10.10">
    <property type="entry name" value="Winged helix-like DNA-binding domain superfamily/Winged helix DNA-binding domain"/>
    <property type="match status" value="1"/>
</dbReference>
<dbReference type="GO" id="GO:0006508">
    <property type="term" value="P:proteolysis"/>
    <property type="evidence" value="ECO:0007669"/>
    <property type="project" value="UniProtKB-KW"/>
</dbReference>
<evidence type="ECO:0000256" key="11">
    <source>
        <dbReference type="SAM" id="MobiDB-lite"/>
    </source>
</evidence>
<evidence type="ECO:0000259" key="12">
    <source>
        <dbReference type="Pfam" id="PF00557"/>
    </source>
</evidence>
<comment type="cofactor">
    <cofactor evidence="3">
        <name>Fe(2+)</name>
        <dbReference type="ChEBI" id="CHEBI:29033"/>
    </cofactor>
</comment>
<feature type="binding site" evidence="9">
    <location>
        <position position="286"/>
    </location>
    <ligand>
        <name>a divalent metal cation</name>
        <dbReference type="ChEBI" id="CHEBI:60240"/>
        <label>2</label>
        <note>catalytic</note>
    </ligand>
</feature>
<evidence type="ECO:0000256" key="3">
    <source>
        <dbReference type="ARBA" id="ARBA00001954"/>
    </source>
</evidence>
<reference evidence="14" key="2">
    <citation type="submission" date="2013-07" db="EMBL/GenBank/DDBJ databases">
        <authorList>
            <consortium name="The Broad Institute Genome Sequencing Platform"/>
            <person name="Cuomo C."/>
            <person name="Litvintseva A."/>
            <person name="Chen Y."/>
            <person name="Heitman J."/>
            <person name="Sun S."/>
            <person name="Springer D."/>
            <person name="Dromer F."/>
            <person name="Young S.K."/>
            <person name="Zeng Q."/>
            <person name="Gargeya S."/>
            <person name="Fitzgerald M."/>
            <person name="Abouelleil A."/>
            <person name="Alvarado L."/>
            <person name="Berlin A.M."/>
            <person name="Chapman S.B."/>
            <person name="Dewar J."/>
            <person name="Goldberg J."/>
            <person name="Griggs A."/>
            <person name="Gujja S."/>
            <person name="Hansen M."/>
            <person name="Howarth C."/>
            <person name="Imamovic A."/>
            <person name="Larimer J."/>
            <person name="McCowan C."/>
            <person name="Murphy C."/>
            <person name="Pearson M."/>
            <person name="Priest M."/>
            <person name="Roberts A."/>
            <person name="Saif S."/>
            <person name="Shea T."/>
            <person name="Sykes S."/>
            <person name="Wortman J."/>
            <person name="Nusbaum C."/>
            <person name="Birren B."/>
        </authorList>
    </citation>
    <scope>NUCLEOTIDE SEQUENCE</scope>
    <source>
        <strain evidence="14">CBS 10117</strain>
    </source>
</reference>
<dbReference type="GO" id="GO:0004239">
    <property type="term" value="F:initiator methionyl aminopeptidase activity"/>
    <property type="evidence" value="ECO:0007669"/>
    <property type="project" value="UniProtKB-UniRule"/>
</dbReference>
<feature type="region of interest" description="Disordered" evidence="11">
    <location>
        <begin position="1"/>
        <end position="73"/>
    </location>
</feature>
<feature type="binding site" evidence="9">
    <location>
        <position position="329"/>
    </location>
    <ligand>
        <name>a divalent metal cation</name>
        <dbReference type="ChEBI" id="CHEBI:60240"/>
        <label>2</label>
        <note>catalytic</note>
    </ligand>
</feature>
<dbReference type="Pfam" id="PF00557">
    <property type="entry name" value="Peptidase_M24"/>
    <property type="match status" value="1"/>
</dbReference>
<dbReference type="RefSeq" id="XP_018260326.1">
    <property type="nucleotide sequence ID" value="XM_018410517.1"/>
</dbReference>
<dbReference type="InterPro" id="IPR000994">
    <property type="entry name" value="Pept_M24"/>
</dbReference>
<keyword evidence="5 9" id="KW-0963">Cytoplasm</keyword>
<feature type="compositionally biased region" description="Basic residues" evidence="11">
    <location>
        <begin position="49"/>
        <end position="62"/>
    </location>
</feature>
<feature type="binding site" evidence="9">
    <location>
        <position position="294"/>
    </location>
    <ligand>
        <name>substrate</name>
    </ligand>
</feature>
<dbReference type="GO" id="GO:0005737">
    <property type="term" value="C:cytoplasm"/>
    <property type="evidence" value="ECO:0007669"/>
    <property type="project" value="UniProtKB-SubCell"/>
</dbReference>
<name>A0A1A5ZXF5_9TREE</name>
<dbReference type="GO" id="GO:0046872">
    <property type="term" value="F:metal ion binding"/>
    <property type="evidence" value="ECO:0007669"/>
    <property type="project" value="UniProtKB-UniRule"/>
</dbReference>
<dbReference type="OrthoDB" id="7848262at2759"/>
<dbReference type="VEuPathDB" id="FungiDB:I303_07244"/>
<feature type="binding site" evidence="9">
    <location>
        <position position="185"/>
    </location>
    <ligand>
        <name>substrate</name>
    </ligand>
</feature>
<dbReference type="InterPro" id="IPR018349">
    <property type="entry name" value="Pept_M24A_MAP2_BS"/>
</dbReference>
<evidence type="ECO:0000256" key="8">
    <source>
        <dbReference type="ARBA" id="ARBA00022801"/>
    </source>
</evidence>
<keyword evidence="6 9" id="KW-0645">Protease</keyword>
<proteinExistence type="inferred from homology"/>
<feature type="compositionally biased region" description="Basic and acidic residues" evidence="11">
    <location>
        <begin position="14"/>
        <end position="23"/>
    </location>
</feature>
<dbReference type="KEGG" id="kdj:28970943"/>
<dbReference type="SUPFAM" id="SSF55920">
    <property type="entry name" value="Creatinase/aminopeptidase"/>
    <property type="match status" value="1"/>
</dbReference>
<comment type="function">
    <text evidence="9 10">Cotranslationally removes the N-terminal methionine from nascent proteins. The N-terminal methionine is often cleaved when the second residue in the primary sequence is small and uncharged (Met-Ala-, Cys, Gly, Pro, Ser, Thr, or Val).</text>
</comment>
<feature type="binding site" evidence="9">
    <location>
        <position position="426"/>
    </location>
    <ligand>
        <name>a divalent metal cation</name>
        <dbReference type="ChEBI" id="CHEBI:60240"/>
        <label>2</label>
        <note>catalytic</note>
    </ligand>
</feature>
<dbReference type="InterPro" id="IPR036388">
    <property type="entry name" value="WH-like_DNA-bd_sf"/>
</dbReference>
<comment type="catalytic activity">
    <reaction evidence="1 9 10">
        <text>Release of N-terminal amino acids, preferentially methionine, from peptides and arylamides.</text>
        <dbReference type="EC" id="3.4.11.18"/>
    </reaction>
</comment>
<evidence type="ECO:0000256" key="4">
    <source>
        <dbReference type="ARBA" id="ARBA00022438"/>
    </source>
</evidence>
<dbReference type="PROSITE" id="PS01202">
    <property type="entry name" value="MAP_2"/>
    <property type="match status" value="1"/>
</dbReference>
<evidence type="ECO:0000313" key="15">
    <source>
        <dbReference type="Proteomes" id="UP000078595"/>
    </source>
</evidence>
<feature type="binding site" evidence="9">
    <location>
        <position position="216"/>
    </location>
    <ligand>
        <name>a divalent metal cation</name>
        <dbReference type="ChEBI" id="CHEBI:60240"/>
        <label>2</label>
        <note>catalytic</note>
    </ligand>
</feature>
<comment type="similarity">
    <text evidence="9">Belongs to the peptidase M24A family. Methionine aminopeptidase eukaryotic type 2 subfamily.</text>
</comment>
<evidence type="ECO:0000256" key="6">
    <source>
        <dbReference type="ARBA" id="ARBA00022670"/>
    </source>
</evidence>
<keyword evidence="4 9" id="KW-0031">Aminopeptidase</keyword>
<evidence type="ECO:0000256" key="7">
    <source>
        <dbReference type="ARBA" id="ARBA00022723"/>
    </source>
</evidence>
<dbReference type="InterPro" id="IPR001714">
    <property type="entry name" value="Pept_M24_MAP"/>
</dbReference>
<reference evidence="14" key="3">
    <citation type="submission" date="2024-02" db="EMBL/GenBank/DDBJ databases">
        <title>Comparative genomics of Cryptococcus and Kwoniella reveals pathogenesis evolution and contrasting modes of karyotype evolution via chromosome fusion or intercentromeric recombination.</title>
        <authorList>
            <person name="Coelho M.A."/>
            <person name="David-Palma M."/>
            <person name="Shea T."/>
            <person name="Bowers K."/>
            <person name="McGinley-Smith S."/>
            <person name="Mohammad A.W."/>
            <person name="Gnirke A."/>
            <person name="Yurkov A.M."/>
            <person name="Nowrousian M."/>
            <person name="Sun S."/>
            <person name="Cuomo C.A."/>
            <person name="Heitman J."/>
        </authorList>
    </citation>
    <scope>NUCLEOTIDE SEQUENCE</scope>
    <source>
        <strain evidence="14">CBS 10117</strain>
    </source>
</reference>
<feature type="compositionally biased region" description="Acidic residues" evidence="11">
    <location>
        <begin position="24"/>
        <end position="41"/>
    </location>
</feature>
<evidence type="ECO:0000256" key="9">
    <source>
        <dbReference type="HAMAP-Rule" id="MF_03175"/>
    </source>
</evidence>
<reference evidence="13" key="1">
    <citation type="submission" date="2013-07" db="EMBL/GenBank/DDBJ databases">
        <title>The Genome Sequence of Cryptococcus dejecticola CBS10117.</title>
        <authorList>
            <consortium name="The Broad Institute Genome Sequencing Platform"/>
            <person name="Cuomo C."/>
            <person name="Litvintseva A."/>
            <person name="Chen Y."/>
            <person name="Heitman J."/>
            <person name="Sun S."/>
            <person name="Springer D."/>
            <person name="Dromer F."/>
            <person name="Young S.K."/>
            <person name="Zeng Q."/>
            <person name="Gargeya S."/>
            <person name="Fitzgerald M."/>
            <person name="Abouelleil A."/>
            <person name="Alvarado L."/>
            <person name="Berlin A.M."/>
            <person name="Chapman S.B."/>
            <person name="Dewar J."/>
            <person name="Goldberg J."/>
            <person name="Griggs A."/>
            <person name="Gujja S."/>
            <person name="Hansen M."/>
            <person name="Howarth C."/>
            <person name="Imamovic A."/>
            <person name="Larimer J."/>
            <person name="McCowan C."/>
            <person name="Murphy C."/>
            <person name="Pearson M."/>
            <person name="Priest M."/>
            <person name="Roberts A."/>
            <person name="Saif S."/>
            <person name="Shea T."/>
            <person name="Sykes S."/>
            <person name="Wortman J."/>
            <person name="Nusbaum C."/>
            <person name="Birren B."/>
        </authorList>
    </citation>
    <scope>NUCLEOTIDE SEQUENCE [LARGE SCALE GENOMIC DNA]</scope>
    <source>
        <strain evidence="13">CBS 10117</strain>
    </source>
</reference>
<comment type="subcellular location">
    <subcellularLocation>
        <location evidence="9">Cytoplasm</location>
    </subcellularLocation>
</comment>
<dbReference type="CDD" id="cd01088">
    <property type="entry name" value="MetAP2"/>
    <property type="match status" value="1"/>
</dbReference>
<dbReference type="Proteomes" id="UP000078595">
    <property type="component" value="Chromosome 11"/>
</dbReference>
<dbReference type="InterPro" id="IPR036390">
    <property type="entry name" value="WH_DNA-bd_sf"/>
</dbReference>
<dbReference type="InterPro" id="IPR036005">
    <property type="entry name" value="Creatinase/aminopeptidase-like"/>
</dbReference>
<feature type="binding site" evidence="9">
    <location>
        <position position="426"/>
    </location>
    <ligand>
        <name>a divalent metal cation</name>
        <dbReference type="ChEBI" id="CHEBI:60240"/>
        <label>1</label>
    </ligand>
</feature>
<dbReference type="GeneID" id="28970943"/>
<dbReference type="EC" id="3.4.11.18" evidence="9"/>
<dbReference type="Gene3D" id="3.90.230.10">
    <property type="entry name" value="Creatinase/methionine aminopeptidase superfamily"/>
    <property type="match status" value="1"/>
</dbReference>
<evidence type="ECO:0000313" key="14">
    <source>
        <dbReference type="EMBL" id="WWC65809.1"/>
    </source>
</evidence>
<dbReference type="STRING" id="1296121.A0A1A5ZXF5"/>
<dbReference type="SUPFAM" id="SSF46785">
    <property type="entry name" value="Winged helix' DNA-binding domain"/>
    <property type="match status" value="1"/>
</dbReference>
<evidence type="ECO:0000256" key="1">
    <source>
        <dbReference type="ARBA" id="ARBA00000294"/>
    </source>
</evidence>
<feature type="binding site" evidence="9">
    <location>
        <position position="216"/>
    </location>
    <ligand>
        <name>a divalent metal cation</name>
        <dbReference type="ChEBI" id="CHEBI:60240"/>
        <label>1</label>
    </ligand>
</feature>
<dbReference type="NCBIfam" id="TIGR00501">
    <property type="entry name" value="met_pdase_II"/>
    <property type="match status" value="1"/>
</dbReference>
<comment type="cofactor">
    <cofactor evidence="9">
        <name>Co(2+)</name>
        <dbReference type="ChEBI" id="CHEBI:48828"/>
    </cofactor>
    <cofactor evidence="9">
        <name>Zn(2+)</name>
        <dbReference type="ChEBI" id="CHEBI:29105"/>
    </cofactor>
    <cofactor evidence="9">
        <name>Mn(2+)</name>
        <dbReference type="ChEBI" id="CHEBI:29035"/>
    </cofactor>
    <cofactor evidence="9">
        <name>Fe(2+)</name>
        <dbReference type="ChEBI" id="CHEBI:29033"/>
    </cofactor>
    <text evidence="9">Binds 2 divalent metal cations per subunit. Has a high-affinity and a low affinity metal-binding site. The true nature of the physiological cofactor is under debate. The enzyme is active with cobalt, zinc, manganese or divalent iron ions. Most likely, methionine aminopeptidases function as mononuclear Fe(2+)-metalloproteases under physiological conditions, and the catalytically relevant metal-binding site has been assigned to the histidine-containing high-affinity site.</text>
</comment>
<gene>
    <name evidence="13" type="ORF">I303_07244</name>
    <name evidence="14" type="ORF">I303_108431</name>
</gene>
<accession>A0A1A5ZXF5</accession>
<dbReference type="EMBL" id="CP144540">
    <property type="protein sequence ID" value="WWC65809.1"/>
    <property type="molecule type" value="Genomic_DNA"/>
</dbReference>
<dbReference type="GO" id="GO:0070006">
    <property type="term" value="F:metalloaminopeptidase activity"/>
    <property type="evidence" value="ECO:0007669"/>
    <property type="project" value="UniProtKB-UniRule"/>
</dbReference>
<feature type="domain" description="Peptidase M24" evidence="12">
    <location>
        <begin position="122"/>
        <end position="330"/>
    </location>
</feature>
<keyword evidence="15" id="KW-1185">Reference proteome</keyword>
<evidence type="ECO:0000256" key="10">
    <source>
        <dbReference type="RuleBase" id="RU003653"/>
    </source>
</evidence>
<evidence type="ECO:0000313" key="13">
    <source>
        <dbReference type="EMBL" id="OBR82484.1"/>
    </source>
</evidence>
<dbReference type="PANTHER" id="PTHR45777:SF2">
    <property type="entry name" value="METHIONINE AMINOPEPTIDASE 2"/>
    <property type="match status" value="1"/>
</dbReference>
<keyword evidence="7 9" id="KW-0479">Metal-binding</keyword>
<feature type="binding site" evidence="9">
    <location>
        <position position="205"/>
    </location>
    <ligand>
        <name>a divalent metal cation</name>
        <dbReference type="ChEBI" id="CHEBI:60240"/>
        <label>1</label>
    </ligand>
</feature>
<dbReference type="HAMAP" id="MF_03175">
    <property type="entry name" value="MetAP_2_euk"/>
    <property type="match status" value="1"/>
</dbReference>
<comment type="cofactor">
    <cofactor evidence="2">
        <name>Mn(2+)</name>
        <dbReference type="ChEBI" id="CHEBI:29035"/>
    </cofactor>
</comment>
<protein>
    <recommendedName>
        <fullName evidence="9">Methionine aminopeptidase 2</fullName>
        <shortName evidence="9">MAP 2</shortName>
        <shortName evidence="9">MetAP 2</shortName>
        <ecNumber evidence="9">3.4.11.18</ecNumber>
    </recommendedName>
    <alternativeName>
        <fullName evidence="9">Peptidase M</fullName>
    </alternativeName>
</protein>
<dbReference type="AlphaFoldDB" id="A0A1A5ZXF5"/>